<dbReference type="Proteomes" id="UP001152561">
    <property type="component" value="Unassembled WGS sequence"/>
</dbReference>
<keyword evidence="6" id="KW-0677">Repeat</keyword>
<evidence type="ECO:0000256" key="8">
    <source>
        <dbReference type="ARBA" id="ARBA00022989"/>
    </source>
</evidence>
<dbReference type="Gene3D" id="1.10.287.70">
    <property type="match status" value="1"/>
</dbReference>
<keyword evidence="5 13" id="KW-0812">Transmembrane</keyword>
<evidence type="ECO:0000256" key="4">
    <source>
        <dbReference type="ARBA" id="ARBA00022673"/>
    </source>
</evidence>
<dbReference type="InterPro" id="IPR044581">
    <property type="entry name" value="TPC1_plant"/>
</dbReference>
<dbReference type="InterPro" id="IPR005821">
    <property type="entry name" value="Ion_trans_dom"/>
</dbReference>
<evidence type="ECO:0000256" key="10">
    <source>
        <dbReference type="ARBA" id="ARBA00023136"/>
    </source>
</evidence>
<dbReference type="GO" id="GO:0005774">
    <property type="term" value="C:vacuolar membrane"/>
    <property type="evidence" value="ECO:0007669"/>
    <property type="project" value="TreeGrafter"/>
</dbReference>
<keyword evidence="11" id="KW-0407">Ion channel</keyword>
<evidence type="ECO:0000256" key="11">
    <source>
        <dbReference type="ARBA" id="ARBA00023303"/>
    </source>
</evidence>
<keyword evidence="2" id="KW-0813">Transport</keyword>
<evidence type="ECO:0000256" key="1">
    <source>
        <dbReference type="ARBA" id="ARBA00004141"/>
    </source>
</evidence>
<evidence type="ECO:0000256" key="6">
    <source>
        <dbReference type="ARBA" id="ARBA00022737"/>
    </source>
</evidence>
<evidence type="ECO:0000256" key="13">
    <source>
        <dbReference type="SAM" id="Phobius"/>
    </source>
</evidence>
<keyword evidence="9" id="KW-0406">Ion transport</keyword>
<feature type="region of interest" description="Disordered" evidence="12">
    <location>
        <begin position="110"/>
        <end position="132"/>
    </location>
</feature>
<feature type="transmembrane region" description="Helical" evidence="13">
    <location>
        <begin position="73"/>
        <end position="96"/>
    </location>
</feature>
<keyword evidence="10 13" id="KW-0472">Membrane</keyword>
<comment type="caution">
    <text evidence="15">The sequence shown here is derived from an EMBL/GenBank/DDBJ whole genome shotgun (WGS) entry which is preliminary data.</text>
</comment>
<evidence type="ECO:0000256" key="12">
    <source>
        <dbReference type="SAM" id="MobiDB-lite"/>
    </source>
</evidence>
<accession>A0A9Q1RIP2</accession>
<keyword evidence="4" id="KW-0107">Calcium channel</keyword>
<dbReference type="GO" id="GO:0000325">
    <property type="term" value="C:plant-type vacuole"/>
    <property type="evidence" value="ECO:0007669"/>
    <property type="project" value="TreeGrafter"/>
</dbReference>
<keyword evidence="3" id="KW-0109">Calcium transport</keyword>
<evidence type="ECO:0000256" key="5">
    <source>
        <dbReference type="ARBA" id="ARBA00022692"/>
    </source>
</evidence>
<organism evidence="15 16">
    <name type="scientific">Anisodus acutangulus</name>
    <dbReference type="NCBI Taxonomy" id="402998"/>
    <lineage>
        <taxon>Eukaryota</taxon>
        <taxon>Viridiplantae</taxon>
        <taxon>Streptophyta</taxon>
        <taxon>Embryophyta</taxon>
        <taxon>Tracheophyta</taxon>
        <taxon>Spermatophyta</taxon>
        <taxon>Magnoliopsida</taxon>
        <taxon>eudicotyledons</taxon>
        <taxon>Gunneridae</taxon>
        <taxon>Pentapetalae</taxon>
        <taxon>asterids</taxon>
        <taxon>lamiids</taxon>
        <taxon>Solanales</taxon>
        <taxon>Solanaceae</taxon>
        <taxon>Solanoideae</taxon>
        <taxon>Hyoscyameae</taxon>
        <taxon>Anisodus</taxon>
    </lineage>
</organism>
<dbReference type="Pfam" id="PF00520">
    <property type="entry name" value="Ion_trans"/>
    <property type="match status" value="1"/>
</dbReference>
<dbReference type="PANTHER" id="PTHR46988:SF2">
    <property type="entry name" value="TWO PORE CALCIUM CHANNEL PROTEIN 1"/>
    <property type="match status" value="1"/>
</dbReference>
<dbReference type="GO" id="GO:0005245">
    <property type="term" value="F:voltage-gated calcium channel activity"/>
    <property type="evidence" value="ECO:0007669"/>
    <property type="project" value="InterPro"/>
</dbReference>
<evidence type="ECO:0000256" key="7">
    <source>
        <dbReference type="ARBA" id="ARBA00022837"/>
    </source>
</evidence>
<keyword evidence="7" id="KW-0106">Calcium</keyword>
<evidence type="ECO:0000313" key="16">
    <source>
        <dbReference type="Proteomes" id="UP001152561"/>
    </source>
</evidence>
<name>A0A9Q1RIP2_9SOLA</name>
<dbReference type="PANTHER" id="PTHR46988">
    <property type="entry name" value="TWO PORE CALCIUM CHANNEL PROTEIN 1"/>
    <property type="match status" value="1"/>
</dbReference>
<evidence type="ECO:0000313" key="15">
    <source>
        <dbReference type="EMBL" id="KAJ8562293.1"/>
    </source>
</evidence>
<comment type="subcellular location">
    <subcellularLocation>
        <location evidence="1">Membrane</location>
        <topology evidence="1">Multi-pass membrane protein</topology>
    </subcellularLocation>
</comment>
<evidence type="ECO:0000259" key="14">
    <source>
        <dbReference type="Pfam" id="PF00520"/>
    </source>
</evidence>
<dbReference type="AlphaFoldDB" id="A0A9Q1RIP2"/>
<gene>
    <name evidence="15" type="ORF">K7X08_011584</name>
</gene>
<evidence type="ECO:0000256" key="9">
    <source>
        <dbReference type="ARBA" id="ARBA00023065"/>
    </source>
</evidence>
<sequence length="153" mass="17389">MGLRASKTKSLKIELLPLPLFLFWVLTFTSGVRCIVYPYYVNQDPSNGTHSDHVITANSAKSYKKLTGTAWTYVYFVSFYLISVLWLLNLIVAFVLEAFQAEMDLEASANCADGEDKEERSERRRNVGTKTRSQLLHHMLSSELTECSNDNNP</sequence>
<proteinExistence type="predicted"/>
<reference evidence="16" key="1">
    <citation type="journal article" date="2023" name="Proc. Natl. Acad. Sci. U.S.A.">
        <title>Genomic and structural basis for evolution of tropane alkaloid biosynthesis.</title>
        <authorList>
            <person name="Wanga Y.-J."/>
            <person name="Taina T."/>
            <person name="Yua J.-Y."/>
            <person name="Lia J."/>
            <person name="Xua B."/>
            <person name="Chenc J."/>
            <person name="D'Auriad J.C."/>
            <person name="Huanga J.-P."/>
            <person name="Huanga S.-X."/>
        </authorList>
    </citation>
    <scope>NUCLEOTIDE SEQUENCE [LARGE SCALE GENOMIC DNA]</scope>
    <source>
        <strain evidence="16">cv. KIB-2019</strain>
    </source>
</reference>
<keyword evidence="16" id="KW-1185">Reference proteome</keyword>
<dbReference type="EMBL" id="JAJAGQ010000005">
    <property type="protein sequence ID" value="KAJ8562293.1"/>
    <property type="molecule type" value="Genomic_DNA"/>
</dbReference>
<keyword evidence="8 13" id="KW-1133">Transmembrane helix</keyword>
<evidence type="ECO:0000256" key="2">
    <source>
        <dbReference type="ARBA" id="ARBA00022448"/>
    </source>
</evidence>
<feature type="domain" description="Ion transport" evidence="14">
    <location>
        <begin position="21"/>
        <end position="102"/>
    </location>
</feature>
<protein>
    <recommendedName>
        <fullName evidence="14">Ion transport domain-containing protein</fullName>
    </recommendedName>
</protein>
<evidence type="ECO:0000256" key="3">
    <source>
        <dbReference type="ARBA" id="ARBA00022568"/>
    </source>
</evidence>
<dbReference type="OrthoDB" id="416585at2759"/>